<sequence>MKKRVLLAFFCMVLLAGLLAGCGSKNVVVSNQDENQVKFNLTFFGNKNEPENVTVIEEIITGFMDENPDTRLSYESLKGTDYFEALEKRMAAGKGDDIFMVNHDTALSLGENGQLADLSQLNCISSYSDSMISQMEENGKILWVPTTVSAFGLYCNEELLKEYGQEIPDNLAEWEQVCQFFKEQGITPIIANNDISIKTLAIAVGFDLVYHEDRQKELFAKINKNEELLSTYLRPGFLLAKRFIDRGYVDAEKALKTEKTSDDLEEFVKGESPFMLTGGWAAGRVKNMNSKLNFTVVPYPARKDGSVLVVNADTRLSVNEGSANKEQALKFVEYFTREDSIQKFADNQSSFSPLKQGQPSSTEEIQPLVECYQSGRTVIGSDSLLELPIWEITAEAAQKLLSGETVDTIMTWMDEQQRMK</sequence>
<dbReference type="Pfam" id="PF13416">
    <property type="entry name" value="SBP_bac_8"/>
    <property type="match status" value="1"/>
</dbReference>
<dbReference type="PANTHER" id="PTHR30061">
    <property type="entry name" value="MALTOSE-BINDING PERIPLASMIC PROTEIN"/>
    <property type="match status" value="1"/>
</dbReference>
<dbReference type="SUPFAM" id="SSF53850">
    <property type="entry name" value="Periplasmic binding protein-like II"/>
    <property type="match status" value="1"/>
</dbReference>
<dbReference type="GO" id="GO:0055052">
    <property type="term" value="C:ATP-binding cassette (ABC) transporter complex, substrate-binding subunit-containing"/>
    <property type="evidence" value="ECO:0007669"/>
    <property type="project" value="TreeGrafter"/>
</dbReference>
<keyword evidence="3 4" id="KW-0732">Signal</keyword>
<evidence type="ECO:0000256" key="1">
    <source>
        <dbReference type="ARBA" id="ARBA00008520"/>
    </source>
</evidence>
<gene>
    <name evidence="5" type="ORF">OBO34_06775</name>
</gene>
<evidence type="ECO:0000313" key="5">
    <source>
        <dbReference type="EMBL" id="MCU7378055.1"/>
    </source>
</evidence>
<evidence type="ECO:0000256" key="3">
    <source>
        <dbReference type="ARBA" id="ARBA00022729"/>
    </source>
</evidence>
<reference evidence="5" key="1">
    <citation type="submission" date="2022-09" db="EMBL/GenBank/DDBJ databases">
        <title>Culturomic study of gut microbiota in children with autism spectrum disorder.</title>
        <authorList>
            <person name="Efimov B.A."/>
            <person name="Chaplin A.V."/>
            <person name="Sokolova S.R."/>
            <person name="Pikina A.P."/>
            <person name="Korzhanova M."/>
            <person name="Belova V."/>
            <person name="Korostin D."/>
        </authorList>
    </citation>
    <scope>NUCLEOTIDE SEQUENCE</scope>
    <source>
        <strain evidence="5">ASD5510</strain>
    </source>
</reference>
<proteinExistence type="inferred from homology"/>
<dbReference type="Gene3D" id="3.40.190.10">
    <property type="entry name" value="Periplasmic binding protein-like II"/>
    <property type="match status" value="2"/>
</dbReference>
<dbReference type="PANTHER" id="PTHR30061:SF50">
    <property type="entry name" value="MALTOSE_MALTODEXTRIN-BINDING PERIPLASMIC PROTEIN"/>
    <property type="match status" value="1"/>
</dbReference>
<evidence type="ECO:0000256" key="4">
    <source>
        <dbReference type="SAM" id="SignalP"/>
    </source>
</evidence>
<keyword evidence="6" id="KW-1185">Reference proteome</keyword>
<dbReference type="RefSeq" id="WP_148395324.1">
    <property type="nucleotide sequence ID" value="NZ_JAOSHN010000002.1"/>
</dbReference>
<feature type="signal peptide" evidence="4">
    <location>
        <begin position="1"/>
        <end position="20"/>
    </location>
</feature>
<dbReference type="PROSITE" id="PS51257">
    <property type="entry name" value="PROKAR_LIPOPROTEIN"/>
    <property type="match status" value="1"/>
</dbReference>
<name>A0A9J6QTS5_9FIRM</name>
<dbReference type="Proteomes" id="UP001065549">
    <property type="component" value="Unassembled WGS sequence"/>
</dbReference>
<dbReference type="EMBL" id="JAOSHN010000002">
    <property type="protein sequence ID" value="MCU7378055.1"/>
    <property type="molecule type" value="Genomic_DNA"/>
</dbReference>
<protein>
    <submittedName>
        <fullName evidence="5">ABC transporter substrate-binding protein</fullName>
    </submittedName>
</protein>
<dbReference type="GO" id="GO:1901982">
    <property type="term" value="F:maltose binding"/>
    <property type="evidence" value="ECO:0007669"/>
    <property type="project" value="TreeGrafter"/>
</dbReference>
<dbReference type="GO" id="GO:0015768">
    <property type="term" value="P:maltose transport"/>
    <property type="evidence" value="ECO:0007669"/>
    <property type="project" value="TreeGrafter"/>
</dbReference>
<dbReference type="InterPro" id="IPR006059">
    <property type="entry name" value="SBP"/>
</dbReference>
<keyword evidence="2" id="KW-0813">Transport</keyword>
<dbReference type="AlphaFoldDB" id="A0A9J6QTS5"/>
<evidence type="ECO:0000256" key="2">
    <source>
        <dbReference type="ARBA" id="ARBA00022448"/>
    </source>
</evidence>
<dbReference type="GO" id="GO:0042956">
    <property type="term" value="P:maltodextrin transmembrane transport"/>
    <property type="evidence" value="ECO:0007669"/>
    <property type="project" value="TreeGrafter"/>
</dbReference>
<comment type="similarity">
    <text evidence="1">Belongs to the bacterial solute-binding protein 1 family.</text>
</comment>
<comment type="caution">
    <text evidence="5">The sequence shown here is derived from an EMBL/GenBank/DDBJ whole genome shotgun (WGS) entry which is preliminary data.</text>
</comment>
<organism evidence="5 6">
    <name type="scientific">Hominibacterium faecale</name>
    <dbReference type="NCBI Taxonomy" id="2839743"/>
    <lineage>
        <taxon>Bacteria</taxon>
        <taxon>Bacillati</taxon>
        <taxon>Bacillota</taxon>
        <taxon>Clostridia</taxon>
        <taxon>Peptostreptococcales</taxon>
        <taxon>Anaerovoracaceae</taxon>
        <taxon>Hominibacterium</taxon>
    </lineage>
</organism>
<accession>A0A9J6QTS5</accession>
<feature type="chain" id="PRO_5039946781" evidence="4">
    <location>
        <begin position="21"/>
        <end position="420"/>
    </location>
</feature>
<evidence type="ECO:0000313" key="6">
    <source>
        <dbReference type="Proteomes" id="UP001065549"/>
    </source>
</evidence>